<feature type="non-terminal residue" evidence="2">
    <location>
        <position position="1"/>
    </location>
</feature>
<sequence>CAQSSVEKTVNKANQSVKRTYRSVMRAAPLDGRESSPTPSTPPTTTSAAITDFKRSNNSDIATIITDALRH</sequence>
<feature type="compositionally biased region" description="Low complexity" evidence="1">
    <location>
        <begin position="35"/>
        <end position="47"/>
    </location>
</feature>
<comment type="caution">
    <text evidence="2">The sequence shown here is derived from an EMBL/GenBank/DDBJ whole genome shotgun (WGS) entry which is preliminary data.</text>
</comment>
<proteinExistence type="predicted"/>
<dbReference type="EMBL" id="JACVVK020000444">
    <property type="protein sequence ID" value="KAK7474222.1"/>
    <property type="molecule type" value="Genomic_DNA"/>
</dbReference>
<keyword evidence="3" id="KW-1185">Reference proteome</keyword>
<reference evidence="2 3" key="1">
    <citation type="journal article" date="2023" name="Sci. Data">
        <title>Genome assembly of the Korean intertidal mud-creeper Batillaria attramentaria.</title>
        <authorList>
            <person name="Patra A.K."/>
            <person name="Ho P.T."/>
            <person name="Jun S."/>
            <person name="Lee S.J."/>
            <person name="Kim Y."/>
            <person name="Won Y.J."/>
        </authorList>
    </citation>
    <scope>NUCLEOTIDE SEQUENCE [LARGE SCALE GENOMIC DNA]</scope>
    <source>
        <strain evidence="2">Wonlab-2016</strain>
    </source>
</reference>
<protein>
    <submittedName>
        <fullName evidence="2">Uncharacterized protein</fullName>
    </submittedName>
</protein>
<evidence type="ECO:0000256" key="1">
    <source>
        <dbReference type="SAM" id="MobiDB-lite"/>
    </source>
</evidence>
<feature type="region of interest" description="Disordered" evidence="1">
    <location>
        <begin position="25"/>
        <end position="53"/>
    </location>
</feature>
<organism evidence="2 3">
    <name type="scientific">Batillaria attramentaria</name>
    <dbReference type="NCBI Taxonomy" id="370345"/>
    <lineage>
        <taxon>Eukaryota</taxon>
        <taxon>Metazoa</taxon>
        <taxon>Spiralia</taxon>
        <taxon>Lophotrochozoa</taxon>
        <taxon>Mollusca</taxon>
        <taxon>Gastropoda</taxon>
        <taxon>Caenogastropoda</taxon>
        <taxon>Sorbeoconcha</taxon>
        <taxon>Cerithioidea</taxon>
        <taxon>Batillariidae</taxon>
        <taxon>Batillaria</taxon>
    </lineage>
</organism>
<evidence type="ECO:0000313" key="3">
    <source>
        <dbReference type="Proteomes" id="UP001519460"/>
    </source>
</evidence>
<name>A0ABD0JH54_9CAEN</name>
<gene>
    <name evidence="2" type="ORF">BaRGS_00034571</name>
</gene>
<dbReference type="Proteomes" id="UP001519460">
    <property type="component" value="Unassembled WGS sequence"/>
</dbReference>
<evidence type="ECO:0000313" key="2">
    <source>
        <dbReference type="EMBL" id="KAK7474222.1"/>
    </source>
</evidence>
<accession>A0ABD0JH54</accession>
<dbReference type="AlphaFoldDB" id="A0ABD0JH54"/>